<keyword evidence="2" id="KW-0732">Signal</keyword>
<feature type="compositionally biased region" description="Basic and acidic residues" evidence="1">
    <location>
        <begin position="59"/>
        <end position="72"/>
    </location>
</feature>
<dbReference type="AlphaFoldDB" id="W2SGL8"/>
<proteinExistence type="predicted"/>
<organism evidence="3 4">
    <name type="scientific">Necator americanus</name>
    <name type="common">Human hookworm</name>
    <dbReference type="NCBI Taxonomy" id="51031"/>
    <lineage>
        <taxon>Eukaryota</taxon>
        <taxon>Metazoa</taxon>
        <taxon>Ecdysozoa</taxon>
        <taxon>Nematoda</taxon>
        <taxon>Chromadorea</taxon>
        <taxon>Rhabditida</taxon>
        <taxon>Rhabditina</taxon>
        <taxon>Rhabditomorpha</taxon>
        <taxon>Strongyloidea</taxon>
        <taxon>Ancylostomatidae</taxon>
        <taxon>Bunostominae</taxon>
        <taxon>Necator</taxon>
    </lineage>
</organism>
<feature type="compositionally biased region" description="Basic and acidic residues" evidence="1">
    <location>
        <begin position="39"/>
        <end position="48"/>
    </location>
</feature>
<evidence type="ECO:0000313" key="4">
    <source>
        <dbReference type="Proteomes" id="UP000053676"/>
    </source>
</evidence>
<dbReference type="Proteomes" id="UP000053676">
    <property type="component" value="Unassembled WGS sequence"/>
</dbReference>
<feature type="signal peptide" evidence="2">
    <location>
        <begin position="1"/>
        <end position="29"/>
    </location>
</feature>
<accession>W2SGL8</accession>
<evidence type="ECO:0000313" key="3">
    <source>
        <dbReference type="EMBL" id="ETN68754.1"/>
    </source>
</evidence>
<feature type="chain" id="PRO_5004825881" evidence="2">
    <location>
        <begin position="30"/>
        <end position="125"/>
    </location>
</feature>
<dbReference type="EMBL" id="KI669207">
    <property type="protein sequence ID" value="ETN68754.1"/>
    <property type="molecule type" value="Genomic_DNA"/>
</dbReference>
<sequence>MKPFLTLPLGVVMTFLMAMNFEVAEVSEAVEGRGGSGKRFSDHDDFGYQHKKVRGGRGGGERGLRRNYRSLDEEFDPFEPFEGPIRLPRSYLGSKNDGGGSASADSQAANSQRSEQNNAMSNGNE</sequence>
<keyword evidence="4" id="KW-1185">Reference proteome</keyword>
<evidence type="ECO:0000256" key="1">
    <source>
        <dbReference type="SAM" id="MobiDB-lite"/>
    </source>
</evidence>
<feature type="compositionally biased region" description="Low complexity" evidence="1">
    <location>
        <begin position="102"/>
        <end position="112"/>
    </location>
</feature>
<feature type="compositionally biased region" description="Polar residues" evidence="1">
    <location>
        <begin position="113"/>
        <end position="125"/>
    </location>
</feature>
<name>W2SGL8_NECAM</name>
<evidence type="ECO:0000256" key="2">
    <source>
        <dbReference type="SAM" id="SignalP"/>
    </source>
</evidence>
<reference evidence="4" key="1">
    <citation type="journal article" date="2014" name="Nat. Genet.">
        <title>Genome of the human hookworm Necator americanus.</title>
        <authorList>
            <person name="Tang Y.T."/>
            <person name="Gao X."/>
            <person name="Rosa B.A."/>
            <person name="Abubucker S."/>
            <person name="Hallsworth-Pepin K."/>
            <person name="Martin J."/>
            <person name="Tyagi R."/>
            <person name="Heizer E."/>
            <person name="Zhang X."/>
            <person name="Bhonagiri-Palsikar V."/>
            <person name="Minx P."/>
            <person name="Warren W.C."/>
            <person name="Wang Q."/>
            <person name="Zhan B."/>
            <person name="Hotez P.J."/>
            <person name="Sternberg P.W."/>
            <person name="Dougall A."/>
            <person name="Gaze S.T."/>
            <person name="Mulvenna J."/>
            <person name="Sotillo J."/>
            <person name="Ranganathan S."/>
            <person name="Rabelo E.M."/>
            <person name="Wilson R.K."/>
            <person name="Felgner P.L."/>
            <person name="Bethony J."/>
            <person name="Hawdon J.M."/>
            <person name="Gasser R.B."/>
            <person name="Loukas A."/>
            <person name="Mitreva M."/>
        </authorList>
    </citation>
    <scope>NUCLEOTIDE SEQUENCE [LARGE SCALE GENOMIC DNA]</scope>
</reference>
<feature type="region of interest" description="Disordered" evidence="1">
    <location>
        <begin position="30"/>
        <end position="125"/>
    </location>
</feature>
<dbReference type="KEGG" id="nai:NECAME_05479"/>
<gene>
    <name evidence="3" type="ORF">NECAME_05479</name>
</gene>
<protein>
    <submittedName>
        <fullName evidence="3">Uncharacterized protein</fullName>
    </submittedName>
</protein>